<sequence length="149" mass="15903">MMKLIKTFKLISVLAVLITAISCSEDEPSVVRSAQCGEFVVLSTSGYNGTPSSSFSILEAELVEDCLTLTVSASGCSGNTWQGTIYAADYEIVNAEVVFDARLDVVNIEACTAVPSTEMVFDVSSLQVSGENSVMISIDGWNADLVYSY</sequence>
<keyword evidence="1" id="KW-0732">Signal</keyword>
<comment type="caution">
    <text evidence="2">The sequence shown here is derived from an EMBL/GenBank/DDBJ whole genome shotgun (WGS) entry which is preliminary data.</text>
</comment>
<proteinExistence type="predicted"/>
<evidence type="ECO:0000313" key="2">
    <source>
        <dbReference type="EMBL" id="GLB50156.1"/>
    </source>
</evidence>
<feature type="signal peptide" evidence="1">
    <location>
        <begin position="1"/>
        <end position="24"/>
    </location>
</feature>
<evidence type="ECO:0000256" key="1">
    <source>
        <dbReference type="SAM" id="SignalP"/>
    </source>
</evidence>
<keyword evidence="3" id="KW-1185">Reference proteome</keyword>
<dbReference type="Proteomes" id="UP001143543">
    <property type="component" value="Unassembled WGS sequence"/>
</dbReference>
<dbReference type="RefSeq" id="WP_281765789.1">
    <property type="nucleotide sequence ID" value="NZ_BRVO01000003.1"/>
</dbReference>
<evidence type="ECO:0008006" key="4">
    <source>
        <dbReference type="Google" id="ProtNLM"/>
    </source>
</evidence>
<protein>
    <recommendedName>
        <fullName evidence="4">Lipocalin-like domain-containing protein</fullName>
    </recommendedName>
</protein>
<reference evidence="2" key="1">
    <citation type="submission" date="2022-07" db="EMBL/GenBank/DDBJ databases">
        <title>Taxonomy of Novel Oxalotrophic and Methylotrophic Bacteria.</title>
        <authorList>
            <person name="Sahin N."/>
            <person name="Tani A."/>
        </authorList>
    </citation>
    <scope>NUCLEOTIDE SEQUENCE</scope>
    <source>
        <strain evidence="2">Y10</strain>
    </source>
</reference>
<evidence type="ECO:0000313" key="3">
    <source>
        <dbReference type="Proteomes" id="UP001143543"/>
    </source>
</evidence>
<accession>A0ABQ5MLH5</accession>
<gene>
    <name evidence="2" type="ORF">Y10_25240</name>
</gene>
<organism evidence="2 3">
    <name type="scientific">Neptunitalea lumnitzerae</name>
    <dbReference type="NCBI Taxonomy" id="2965509"/>
    <lineage>
        <taxon>Bacteria</taxon>
        <taxon>Pseudomonadati</taxon>
        <taxon>Bacteroidota</taxon>
        <taxon>Flavobacteriia</taxon>
        <taxon>Flavobacteriales</taxon>
        <taxon>Flavobacteriaceae</taxon>
        <taxon>Neptunitalea</taxon>
    </lineage>
</organism>
<dbReference type="PROSITE" id="PS51257">
    <property type="entry name" value="PROKAR_LIPOPROTEIN"/>
    <property type="match status" value="1"/>
</dbReference>
<dbReference type="EMBL" id="BRVO01000003">
    <property type="protein sequence ID" value="GLB50156.1"/>
    <property type="molecule type" value="Genomic_DNA"/>
</dbReference>
<feature type="chain" id="PRO_5047439664" description="Lipocalin-like domain-containing protein" evidence="1">
    <location>
        <begin position="25"/>
        <end position="149"/>
    </location>
</feature>
<name>A0ABQ5MLH5_9FLAO</name>